<feature type="domain" description="ABC transmembrane type-1" evidence="10">
    <location>
        <begin position="73"/>
        <end position="301"/>
    </location>
</feature>
<evidence type="ECO:0000256" key="3">
    <source>
        <dbReference type="ARBA" id="ARBA00022475"/>
    </source>
</evidence>
<evidence type="ECO:0000259" key="10">
    <source>
        <dbReference type="PROSITE" id="PS50928"/>
    </source>
</evidence>
<comment type="subcellular location">
    <subcellularLocation>
        <location evidence="1">Cell inner membrane</location>
        <topology evidence="1">Multi-pass membrane protein</topology>
    </subcellularLocation>
    <subcellularLocation>
        <location evidence="9">Cell membrane</location>
        <topology evidence="9">Multi-pass membrane protein</topology>
    </subcellularLocation>
</comment>
<dbReference type="SUPFAM" id="SSF161098">
    <property type="entry name" value="MetI-like"/>
    <property type="match status" value="1"/>
</dbReference>
<sequence length="320" mass="36109">MLFYTVRRLNLFVVTLLILSIVGFSILRLDETSSWSKMYFWSGWLIYVFELINLNFGINRSGAPILEELLIVFPATLELCFIAFLISILLGVPLGMLSGIKQGTWIDATISFASMVGYSTPLFWTALLFIMIFSLHSQILPISGRFDLLYQVEYVTGFALIDVFFLEEQYRVHSLKNIIKHLILPCLVLALSPTTQVIRLIRNSVAETMTQNYIQVLKIKGLTTYAIIIRHVFKNAIAPIIPKIGIQLSNMLTLAIVTESIFDWPGIGNWLLDALEHKDYTAIQAGVIAIAILVLSANTLSDLFSVMVNPLARRKWCANK</sequence>
<keyword evidence="4" id="KW-0997">Cell inner membrane</keyword>
<keyword evidence="6 9" id="KW-1133">Transmembrane helix</keyword>
<evidence type="ECO:0000256" key="9">
    <source>
        <dbReference type="RuleBase" id="RU363032"/>
    </source>
</evidence>
<proteinExistence type="inferred from homology"/>
<dbReference type="PANTHER" id="PTHR43163:SF4">
    <property type="entry name" value="PUTRESCINE EXPORT SYSTEM PERMEASE PROTEIN SAPB"/>
    <property type="match status" value="1"/>
</dbReference>
<dbReference type="RefSeq" id="WP_034414605.1">
    <property type="nucleotide sequence ID" value="NZ_JGVK01000027.1"/>
</dbReference>
<evidence type="ECO:0000256" key="2">
    <source>
        <dbReference type="ARBA" id="ARBA00022448"/>
    </source>
</evidence>
<evidence type="ECO:0000256" key="7">
    <source>
        <dbReference type="ARBA" id="ARBA00023136"/>
    </source>
</evidence>
<keyword evidence="2 9" id="KW-0813">Transport</keyword>
<dbReference type="eggNOG" id="COG4168">
    <property type="taxonomic scope" value="Bacteria"/>
</dbReference>
<dbReference type="GO" id="GO:0071916">
    <property type="term" value="F:dipeptide transmembrane transporter activity"/>
    <property type="evidence" value="ECO:0007669"/>
    <property type="project" value="TreeGrafter"/>
</dbReference>
<keyword evidence="3" id="KW-1003">Cell membrane</keyword>
<reference evidence="11 12" key="1">
    <citation type="submission" date="2014-03" db="EMBL/GenBank/DDBJ databases">
        <title>Selection and divergence in the genomes of co-occurring obligate luminous symbionts with specific hosts.</title>
        <authorList>
            <person name="Hendry T.A."/>
            <person name="de Wet J.R."/>
            <person name="Dunlap P.V."/>
        </authorList>
    </citation>
    <scope>NUCLEOTIDE SEQUENCE [LARGE SCALE GENOMIC DNA]</scope>
    <source>
        <strain evidence="11 12">Ppalp.1</strain>
    </source>
</reference>
<feature type="transmembrane region" description="Helical" evidence="9">
    <location>
        <begin position="39"/>
        <end position="58"/>
    </location>
</feature>
<feature type="transmembrane region" description="Helical" evidence="9">
    <location>
        <begin position="282"/>
        <end position="306"/>
    </location>
</feature>
<dbReference type="GO" id="GO:0005886">
    <property type="term" value="C:plasma membrane"/>
    <property type="evidence" value="ECO:0007669"/>
    <property type="project" value="UniProtKB-SubCell"/>
</dbReference>
<dbReference type="AlphaFoldDB" id="A0A084CN42"/>
<evidence type="ECO:0000256" key="6">
    <source>
        <dbReference type="ARBA" id="ARBA00022989"/>
    </source>
</evidence>
<evidence type="ECO:0000313" key="11">
    <source>
        <dbReference type="EMBL" id="KEY91221.1"/>
    </source>
</evidence>
<feature type="transmembrane region" description="Helical" evidence="9">
    <location>
        <begin position="70"/>
        <end position="92"/>
    </location>
</feature>
<feature type="transmembrane region" description="Helical" evidence="9">
    <location>
        <begin position="9"/>
        <end position="27"/>
    </location>
</feature>
<dbReference type="Proteomes" id="UP000053784">
    <property type="component" value="Unassembled WGS sequence"/>
</dbReference>
<keyword evidence="12" id="KW-1185">Reference proteome</keyword>
<organism evidence="11 12">
    <name type="scientific">Candidatus Photodesmus blepharonis</name>
    <dbReference type="NCBI Taxonomy" id="1179155"/>
    <lineage>
        <taxon>Bacteria</taxon>
        <taxon>Pseudomonadati</taxon>
        <taxon>Pseudomonadota</taxon>
        <taxon>Gammaproteobacteria</taxon>
        <taxon>Vibrionales</taxon>
        <taxon>Vibrionaceae</taxon>
        <taxon>Candidatus Photodesmus</taxon>
    </lineage>
</organism>
<dbReference type="Gene3D" id="1.10.3720.10">
    <property type="entry name" value="MetI-like"/>
    <property type="match status" value="1"/>
</dbReference>
<comment type="similarity">
    <text evidence="8">Belongs to the binding-protein-dependent transport system permease family. OppBC subfamily.</text>
</comment>
<evidence type="ECO:0000256" key="1">
    <source>
        <dbReference type="ARBA" id="ARBA00004429"/>
    </source>
</evidence>
<comment type="caution">
    <text evidence="11">The sequence shown here is derived from an EMBL/GenBank/DDBJ whole genome shotgun (WGS) entry which is preliminary data.</text>
</comment>
<dbReference type="Pfam" id="PF00528">
    <property type="entry name" value="BPD_transp_1"/>
    <property type="match status" value="1"/>
</dbReference>
<dbReference type="PROSITE" id="PS50928">
    <property type="entry name" value="ABC_TM1"/>
    <property type="match status" value="1"/>
</dbReference>
<dbReference type="InterPro" id="IPR000515">
    <property type="entry name" value="MetI-like"/>
</dbReference>
<feature type="transmembrane region" description="Helical" evidence="9">
    <location>
        <begin position="112"/>
        <end position="136"/>
    </location>
</feature>
<evidence type="ECO:0000256" key="8">
    <source>
        <dbReference type="ARBA" id="ARBA00024202"/>
    </source>
</evidence>
<dbReference type="STRING" id="1179155.CF67_04177"/>
<evidence type="ECO:0000256" key="5">
    <source>
        <dbReference type="ARBA" id="ARBA00022692"/>
    </source>
</evidence>
<keyword evidence="5 9" id="KW-0812">Transmembrane</keyword>
<dbReference type="EMBL" id="JGVK01000027">
    <property type="protein sequence ID" value="KEY91221.1"/>
    <property type="molecule type" value="Genomic_DNA"/>
</dbReference>
<evidence type="ECO:0000313" key="12">
    <source>
        <dbReference type="Proteomes" id="UP000053784"/>
    </source>
</evidence>
<feature type="transmembrane region" description="Helical" evidence="9">
    <location>
        <begin position="244"/>
        <end position="262"/>
    </location>
</feature>
<dbReference type="InterPro" id="IPR035906">
    <property type="entry name" value="MetI-like_sf"/>
</dbReference>
<name>A0A084CN42_9GAMM</name>
<gene>
    <name evidence="11" type="primary">sapB</name>
    <name evidence="11" type="ORF">CF67_04177</name>
</gene>
<accession>A0A084CN42</accession>
<dbReference type="PANTHER" id="PTHR43163">
    <property type="entry name" value="DIPEPTIDE TRANSPORT SYSTEM PERMEASE PROTEIN DPPB-RELATED"/>
    <property type="match status" value="1"/>
</dbReference>
<protein>
    <submittedName>
        <fullName evidence="11">Peptide ABC transporter permease protein</fullName>
    </submittedName>
</protein>
<dbReference type="OrthoDB" id="9805855at2"/>
<keyword evidence="7 9" id="KW-0472">Membrane</keyword>
<dbReference type="CDD" id="cd06261">
    <property type="entry name" value="TM_PBP2"/>
    <property type="match status" value="1"/>
</dbReference>
<evidence type="ECO:0000256" key="4">
    <source>
        <dbReference type="ARBA" id="ARBA00022519"/>
    </source>
</evidence>